<accession>A0A081NKL0</accession>
<gene>
    <name evidence="1" type="ORF">GZ78_02770</name>
</gene>
<reference evidence="1 2" key="1">
    <citation type="submission" date="2014-06" db="EMBL/GenBank/DDBJ databases">
        <title>Whole Genome Sequences of Three Symbiotic Endozoicomonas Bacteria.</title>
        <authorList>
            <person name="Neave M.J."/>
            <person name="Apprill A."/>
            <person name="Voolstra C.R."/>
        </authorList>
    </citation>
    <scope>NUCLEOTIDE SEQUENCE [LARGE SCALE GENOMIC DNA]</scope>
    <source>
        <strain evidence="1 2">DSM 25634</strain>
    </source>
</reference>
<organism evidence="1 2">
    <name type="scientific">Endozoicomonas numazuensis</name>
    <dbReference type="NCBI Taxonomy" id="1137799"/>
    <lineage>
        <taxon>Bacteria</taxon>
        <taxon>Pseudomonadati</taxon>
        <taxon>Pseudomonadota</taxon>
        <taxon>Gammaproteobacteria</taxon>
        <taxon>Oceanospirillales</taxon>
        <taxon>Endozoicomonadaceae</taxon>
        <taxon>Endozoicomonas</taxon>
    </lineage>
</organism>
<name>A0A081NKL0_9GAMM</name>
<dbReference type="Proteomes" id="UP000028073">
    <property type="component" value="Unassembled WGS sequence"/>
</dbReference>
<evidence type="ECO:0000313" key="1">
    <source>
        <dbReference type="EMBL" id="KEQ18983.1"/>
    </source>
</evidence>
<proteinExistence type="predicted"/>
<comment type="caution">
    <text evidence="1">The sequence shown here is derived from an EMBL/GenBank/DDBJ whole genome shotgun (WGS) entry which is preliminary data.</text>
</comment>
<dbReference type="AlphaFoldDB" id="A0A081NKL0"/>
<evidence type="ECO:0000313" key="2">
    <source>
        <dbReference type="Proteomes" id="UP000028073"/>
    </source>
</evidence>
<keyword evidence="2" id="KW-1185">Reference proteome</keyword>
<dbReference type="EMBL" id="JOKH01000001">
    <property type="protein sequence ID" value="KEQ18983.1"/>
    <property type="molecule type" value="Genomic_DNA"/>
</dbReference>
<protein>
    <submittedName>
        <fullName evidence="1">Uncharacterized protein</fullName>
    </submittedName>
</protein>
<dbReference type="STRING" id="1137799.GZ78_02770"/>
<sequence>MWHQQCSIREEELTGHSGRHQVPENTSSRQFYCGISYLRISLGFTLCNATPAPKTGAGI</sequence>